<name>A0AAP9XRS9_RAOTE</name>
<dbReference type="InterPro" id="IPR003593">
    <property type="entry name" value="AAA+_ATPase"/>
</dbReference>
<keyword evidence="4 10" id="KW-0067">ATP-binding</keyword>
<dbReference type="Proteomes" id="UP000594500">
    <property type="component" value="Chromosome"/>
</dbReference>
<reference evidence="10 11" key="1">
    <citation type="submission" date="2020-10" db="EMBL/GenBank/DDBJ databases">
        <title>Resistance determinants and their genetic context in bacteria from a longitudinal study of pigs reared under conventional and antibiotic-free husbandry practices.</title>
        <authorList>
            <person name="Poulin-Laprade D."/>
            <person name="Brouard J.-S."/>
            <person name="Gagnon N."/>
            <person name="Turcotte A."/>
            <person name="Langlois A."/>
            <person name="Matte J.J."/>
            <person name="Carrillo C.D."/>
            <person name="Zaheer R."/>
            <person name="McAllister T."/>
            <person name="Topp E."/>
            <person name="Talbot G."/>
        </authorList>
    </citation>
    <scope>NUCLEOTIDE SEQUENCE [LARGE SCALE GENOMIC DNA]</scope>
    <source>
        <strain evidence="10 11">Res13-Abat-PEB01-P1-04-A</strain>
    </source>
</reference>
<dbReference type="PANTHER" id="PTHR24221">
    <property type="entry name" value="ATP-BINDING CASSETTE SUB-FAMILY B"/>
    <property type="match status" value="1"/>
</dbReference>
<evidence type="ECO:0000259" key="8">
    <source>
        <dbReference type="PROSITE" id="PS50893"/>
    </source>
</evidence>
<feature type="domain" description="ABC transporter" evidence="8">
    <location>
        <begin position="365"/>
        <end position="603"/>
    </location>
</feature>
<feature type="transmembrane region" description="Helical" evidence="7">
    <location>
        <begin position="265"/>
        <end position="289"/>
    </location>
</feature>
<feature type="transmembrane region" description="Helical" evidence="7">
    <location>
        <begin position="39"/>
        <end position="66"/>
    </location>
</feature>
<evidence type="ECO:0000256" key="5">
    <source>
        <dbReference type="ARBA" id="ARBA00022989"/>
    </source>
</evidence>
<dbReference type="PROSITE" id="PS00211">
    <property type="entry name" value="ABC_TRANSPORTER_1"/>
    <property type="match status" value="1"/>
</dbReference>
<evidence type="ECO:0000256" key="6">
    <source>
        <dbReference type="ARBA" id="ARBA00023136"/>
    </source>
</evidence>
<dbReference type="GO" id="GO:0005886">
    <property type="term" value="C:plasma membrane"/>
    <property type="evidence" value="ECO:0007669"/>
    <property type="project" value="UniProtKB-SubCell"/>
</dbReference>
<dbReference type="EMBL" id="CP062916">
    <property type="protein sequence ID" value="QPF09776.1"/>
    <property type="molecule type" value="Genomic_DNA"/>
</dbReference>
<dbReference type="SUPFAM" id="SSF52540">
    <property type="entry name" value="P-loop containing nucleoside triphosphate hydrolases"/>
    <property type="match status" value="1"/>
</dbReference>
<dbReference type="InterPro" id="IPR036640">
    <property type="entry name" value="ABC1_TM_sf"/>
</dbReference>
<keyword evidence="3" id="KW-0547">Nucleotide-binding</keyword>
<dbReference type="PROSITE" id="PS50929">
    <property type="entry name" value="ABC_TM1F"/>
    <property type="match status" value="1"/>
</dbReference>
<dbReference type="Pfam" id="PF00664">
    <property type="entry name" value="ABC_membrane"/>
    <property type="match status" value="1"/>
</dbReference>
<dbReference type="Gene3D" id="3.40.50.300">
    <property type="entry name" value="P-loop containing nucleotide triphosphate hydrolases"/>
    <property type="match status" value="1"/>
</dbReference>
<gene>
    <name evidence="10" type="ORF">IMO34_04940</name>
</gene>
<dbReference type="SUPFAM" id="SSF90123">
    <property type="entry name" value="ABC transporter transmembrane region"/>
    <property type="match status" value="1"/>
</dbReference>
<accession>A0AAP9XRS9</accession>
<evidence type="ECO:0000313" key="10">
    <source>
        <dbReference type="EMBL" id="QPF09776.1"/>
    </source>
</evidence>
<proteinExistence type="predicted"/>
<dbReference type="InterPro" id="IPR011527">
    <property type="entry name" value="ABC1_TM_dom"/>
</dbReference>
<protein>
    <submittedName>
        <fullName evidence="10">ABC transporter ATP-binding protein</fullName>
    </submittedName>
</protein>
<comment type="subcellular location">
    <subcellularLocation>
        <location evidence="1">Cell membrane</location>
        <topology evidence="1">Multi-pass membrane protein</topology>
    </subcellularLocation>
</comment>
<feature type="transmembrane region" description="Helical" evidence="7">
    <location>
        <begin position="186"/>
        <end position="207"/>
    </location>
</feature>
<evidence type="ECO:0000256" key="7">
    <source>
        <dbReference type="SAM" id="Phobius"/>
    </source>
</evidence>
<evidence type="ECO:0000256" key="4">
    <source>
        <dbReference type="ARBA" id="ARBA00022840"/>
    </source>
</evidence>
<dbReference type="GO" id="GO:0005524">
    <property type="term" value="F:ATP binding"/>
    <property type="evidence" value="ECO:0007669"/>
    <property type="project" value="UniProtKB-KW"/>
</dbReference>
<dbReference type="FunFam" id="3.40.50.300:FF:000218">
    <property type="entry name" value="Multidrug ABC transporter ATP-binding protein"/>
    <property type="match status" value="1"/>
</dbReference>
<feature type="transmembrane region" description="Helical" evidence="7">
    <location>
        <begin position="159"/>
        <end position="180"/>
    </location>
</feature>
<feature type="transmembrane region" description="Helical" evidence="7">
    <location>
        <begin position="86"/>
        <end position="108"/>
    </location>
</feature>
<evidence type="ECO:0000256" key="3">
    <source>
        <dbReference type="ARBA" id="ARBA00022741"/>
    </source>
</evidence>
<dbReference type="Pfam" id="PF00005">
    <property type="entry name" value="ABC_tran"/>
    <property type="match status" value="1"/>
</dbReference>
<dbReference type="PROSITE" id="PS50893">
    <property type="entry name" value="ABC_TRANSPORTER_2"/>
    <property type="match status" value="1"/>
</dbReference>
<keyword evidence="6 7" id="KW-0472">Membrane</keyword>
<keyword evidence="2 7" id="KW-0812">Transmembrane</keyword>
<dbReference type="InterPro" id="IPR017871">
    <property type="entry name" value="ABC_transporter-like_CS"/>
</dbReference>
<dbReference type="GO" id="GO:0140359">
    <property type="term" value="F:ABC-type transporter activity"/>
    <property type="evidence" value="ECO:0007669"/>
    <property type="project" value="InterPro"/>
</dbReference>
<dbReference type="InterPro" id="IPR027417">
    <property type="entry name" value="P-loop_NTPase"/>
</dbReference>
<dbReference type="AlphaFoldDB" id="A0AAP9XRS9"/>
<evidence type="ECO:0000259" key="9">
    <source>
        <dbReference type="PROSITE" id="PS50929"/>
    </source>
</evidence>
<feature type="domain" description="ABC transmembrane type-1" evidence="9">
    <location>
        <begin position="42"/>
        <end position="331"/>
    </location>
</feature>
<dbReference type="SMART" id="SM00382">
    <property type="entry name" value="AAA"/>
    <property type="match status" value="1"/>
</dbReference>
<evidence type="ECO:0000256" key="1">
    <source>
        <dbReference type="ARBA" id="ARBA00004651"/>
    </source>
</evidence>
<evidence type="ECO:0000313" key="11">
    <source>
        <dbReference type="Proteomes" id="UP000594500"/>
    </source>
</evidence>
<dbReference type="InterPro" id="IPR039421">
    <property type="entry name" value="Type_1_exporter"/>
</dbReference>
<keyword evidence="5 7" id="KW-1133">Transmembrane helix</keyword>
<sequence length="607" mass="68173">MLGYFFGFFEGLLNPFQDRDLAFLRQKQNLWYFVSKIKYIVLIVALVGFIKAAVDVGIIFIVGQVIDSLNGTLSSTLARLVTQNQLLTIAVILFLIIRPFTSLCLGLLCDQCLRARFSPMVRWMFYNKVINNDVSYFNRNHAGKIASAVWQSGQAMTEFLLNVLQMIWSNVAYVILTLGFMSFINIWFTVVILLWLIVYLYLSIKYAPEIKRRSRKSADASNIINGHLVDIFSNIINVKSLSPEGDDRDFVKNKMNDFIIKNEHFLRAITCIETLLLVISSTAMVAIGYICISSWHTGLLSVGEISVVFGLVFRLEGQLAILMSQLTGAMRALGLFNSSIEAVHNQNQVTERDDLVRLDGMCGDIHFCDLVFQYEAGKPVIRGLNMRIRPGEKVAIVGESGSGKSTLISLLMRFYDPSSGRILLDDTNIQQLSLSDLRHQFSIVTQDNILFNRTIYENITFGCDNFSEEDVLLAAQKAKALEFILQATDGINTGFDTLIGDRGVRLSGGQRQRLSICRAILRNSPILILDEATSALDSLTEVEIRDALNDAMADKTVIAIAHRLSSVIGMDRIVVLQEGLIKEEGSHDELVRHEGIYYSLWKQQAQL</sequence>
<dbReference type="GO" id="GO:0034040">
    <property type="term" value="F:ATPase-coupled lipid transmembrane transporter activity"/>
    <property type="evidence" value="ECO:0007669"/>
    <property type="project" value="TreeGrafter"/>
</dbReference>
<dbReference type="Gene3D" id="1.20.1560.10">
    <property type="entry name" value="ABC transporter type 1, transmembrane domain"/>
    <property type="match status" value="1"/>
</dbReference>
<evidence type="ECO:0000256" key="2">
    <source>
        <dbReference type="ARBA" id="ARBA00022692"/>
    </source>
</evidence>
<dbReference type="InterPro" id="IPR003439">
    <property type="entry name" value="ABC_transporter-like_ATP-bd"/>
</dbReference>
<dbReference type="GO" id="GO:0016887">
    <property type="term" value="F:ATP hydrolysis activity"/>
    <property type="evidence" value="ECO:0007669"/>
    <property type="project" value="InterPro"/>
</dbReference>
<dbReference type="PANTHER" id="PTHR24221:SF203">
    <property type="entry name" value="ATP-BINDING_PERMEASE FUSION ABC TRANSPORTER-RELATED"/>
    <property type="match status" value="1"/>
</dbReference>
<organism evidence="10 11">
    <name type="scientific">Raoultella terrigena</name>
    <name type="common">Klebsiella terrigena</name>
    <dbReference type="NCBI Taxonomy" id="577"/>
    <lineage>
        <taxon>Bacteria</taxon>
        <taxon>Pseudomonadati</taxon>
        <taxon>Pseudomonadota</taxon>
        <taxon>Gammaproteobacteria</taxon>
        <taxon>Enterobacterales</taxon>
        <taxon>Enterobacteriaceae</taxon>
        <taxon>Klebsiella/Raoultella group</taxon>
        <taxon>Raoultella</taxon>
    </lineage>
</organism>
<dbReference type="RefSeq" id="WP_195710453.1">
    <property type="nucleotide sequence ID" value="NZ_CP062916.1"/>
</dbReference>